<dbReference type="Gene3D" id="3.40.50.300">
    <property type="entry name" value="P-loop containing nucleotide triphosphate hydrolases"/>
    <property type="match status" value="1"/>
</dbReference>
<protein>
    <submittedName>
        <fullName evidence="6">LAO/AO transport system kinase</fullName>
    </submittedName>
</protein>
<keyword evidence="3" id="KW-0378">Hydrolase</keyword>
<dbReference type="SUPFAM" id="SSF52540">
    <property type="entry name" value="P-loop containing nucleoside triphosphate hydrolases"/>
    <property type="match status" value="1"/>
</dbReference>
<evidence type="ECO:0000256" key="3">
    <source>
        <dbReference type="ARBA" id="ARBA00022801"/>
    </source>
</evidence>
<evidence type="ECO:0000256" key="4">
    <source>
        <dbReference type="ARBA" id="ARBA00023134"/>
    </source>
</evidence>
<keyword evidence="6" id="KW-0418">Kinase</keyword>
<organism evidence="6 7">
    <name type="scientific">Ferrithrix thermotolerans DSM 19514</name>
    <dbReference type="NCBI Taxonomy" id="1121881"/>
    <lineage>
        <taxon>Bacteria</taxon>
        <taxon>Bacillati</taxon>
        <taxon>Actinomycetota</taxon>
        <taxon>Acidimicrobiia</taxon>
        <taxon>Acidimicrobiales</taxon>
        <taxon>Acidimicrobiaceae</taxon>
        <taxon>Ferrithrix</taxon>
    </lineage>
</organism>
<evidence type="ECO:0000256" key="5">
    <source>
        <dbReference type="ARBA" id="ARBA00023186"/>
    </source>
</evidence>
<proteinExistence type="inferred from homology"/>
<evidence type="ECO:0000256" key="1">
    <source>
        <dbReference type="ARBA" id="ARBA00009625"/>
    </source>
</evidence>
<dbReference type="Pfam" id="PF03308">
    <property type="entry name" value="MeaB"/>
    <property type="match status" value="1"/>
</dbReference>
<dbReference type="EMBL" id="FQUL01000047">
    <property type="protein sequence ID" value="SHE97774.1"/>
    <property type="molecule type" value="Genomic_DNA"/>
</dbReference>
<gene>
    <name evidence="6" type="ORF">SAMN02745225_02160</name>
</gene>
<dbReference type="InterPro" id="IPR027417">
    <property type="entry name" value="P-loop_NTPase"/>
</dbReference>
<name>A0A1M4XW02_9ACTN</name>
<dbReference type="Proteomes" id="UP000184295">
    <property type="component" value="Unassembled WGS sequence"/>
</dbReference>
<accession>A0A1M4XW02</accession>
<sequence>MSGKEMILELLSQMQGGSRTALARLISLIEREEEVLAYLPSDISHEPSYLLGVTGAPGAGKSTLTDRLIEFYRGCDEEIAVLAIDPTSPFSGGAILGDRVRMQSHALDPKVFIRSMATRGSLGGLSVAVPAAVRLLDSAGFDKVIVETVGVGQVEVDIVSSADTTLVVVNPLWGDSIQANKAGLLEIADVFVINKADREGVRQTRKDLEGMLDLSEPKPWRPKIIETVALDNKGVDRVAEAVLEHKGYLWSSGELALKRRRRAIEEFERSTKRLLERYIMKHESFSVIKERVAHGDLEPAQAAKMIVDEVLGSS</sequence>
<keyword evidence="6" id="KW-0808">Transferase</keyword>
<reference evidence="7" key="1">
    <citation type="submission" date="2016-11" db="EMBL/GenBank/DDBJ databases">
        <authorList>
            <person name="Varghese N."/>
            <person name="Submissions S."/>
        </authorList>
    </citation>
    <scope>NUCLEOTIDE SEQUENCE [LARGE SCALE GENOMIC DNA]</scope>
    <source>
        <strain evidence="7">DSM 19514</strain>
    </source>
</reference>
<keyword evidence="4" id="KW-0342">GTP-binding</keyword>
<comment type="similarity">
    <text evidence="1">Belongs to the SIMIBI class G3E GTPase family. ArgK/MeaB subfamily.</text>
</comment>
<evidence type="ECO:0000313" key="7">
    <source>
        <dbReference type="Proteomes" id="UP000184295"/>
    </source>
</evidence>
<dbReference type="PANTHER" id="PTHR43087">
    <property type="entry name" value="LYSINE/ARGININE/ORNITHINE TRANSPORT SYSTEM KINASE"/>
    <property type="match status" value="1"/>
</dbReference>
<evidence type="ECO:0000256" key="2">
    <source>
        <dbReference type="ARBA" id="ARBA00022741"/>
    </source>
</evidence>
<dbReference type="STRING" id="1121881.SAMN02745225_02160"/>
<keyword evidence="7" id="KW-1185">Reference proteome</keyword>
<dbReference type="CDD" id="cd03114">
    <property type="entry name" value="MMAA-like"/>
    <property type="match status" value="1"/>
</dbReference>
<dbReference type="GO" id="GO:0003924">
    <property type="term" value="F:GTPase activity"/>
    <property type="evidence" value="ECO:0007669"/>
    <property type="project" value="InterPro"/>
</dbReference>
<dbReference type="GO" id="GO:0005525">
    <property type="term" value="F:GTP binding"/>
    <property type="evidence" value="ECO:0007669"/>
    <property type="project" value="UniProtKB-KW"/>
</dbReference>
<keyword evidence="5" id="KW-0143">Chaperone</keyword>
<dbReference type="PANTHER" id="PTHR43087:SF1">
    <property type="entry name" value="LAO_AO TRANSPORT SYSTEM ATPASE"/>
    <property type="match status" value="1"/>
</dbReference>
<dbReference type="InterPro" id="IPR005129">
    <property type="entry name" value="GTPase_ArgK"/>
</dbReference>
<keyword evidence="2" id="KW-0547">Nucleotide-binding</keyword>
<dbReference type="GO" id="GO:0016301">
    <property type="term" value="F:kinase activity"/>
    <property type="evidence" value="ECO:0007669"/>
    <property type="project" value="UniProtKB-KW"/>
</dbReference>
<dbReference type="InterPro" id="IPR052040">
    <property type="entry name" value="GTPase/Isobutyryl-CoA_mutase"/>
</dbReference>
<dbReference type="NCBIfam" id="TIGR00750">
    <property type="entry name" value="lao"/>
    <property type="match status" value="1"/>
</dbReference>
<dbReference type="AlphaFoldDB" id="A0A1M4XW02"/>
<evidence type="ECO:0000313" key="6">
    <source>
        <dbReference type="EMBL" id="SHE97774.1"/>
    </source>
</evidence>